<evidence type="ECO:0000256" key="3">
    <source>
        <dbReference type="PROSITE-ProRule" id="PRU00023"/>
    </source>
</evidence>
<dbReference type="PANTHER" id="PTHR24173:SF74">
    <property type="entry name" value="ANKYRIN REPEAT DOMAIN-CONTAINING PROTEIN 16"/>
    <property type="match status" value="1"/>
</dbReference>
<dbReference type="PROSITE" id="PS50297">
    <property type="entry name" value="ANK_REP_REGION"/>
    <property type="match status" value="3"/>
</dbReference>
<dbReference type="SMART" id="SM00248">
    <property type="entry name" value="ANK"/>
    <property type="match status" value="3"/>
</dbReference>
<feature type="repeat" description="ANK" evidence="3">
    <location>
        <begin position="34"/>
        <end position="66"/>
    </location>
</feature>
<keyword evidence="2 3" id="KW-0040">ANK repeat</keyword>
<reference evidence="5" key="1">
    <citation type="journal article" date="2020" name="bioRxiv">
        <title>Comparative genomics of Chlamydomonas.</title>
        <authorList>
            <person name="Craig R.J."/>
            <person name="Hasan A.R."/>
            <person name="Ness R.W."/>
            <person name="Keightley P.D."/>
        </authorList>
    </citation>
    <scope>NUCLEOTIDE SEQUENCE</scope>
    <source>
        <strain evidence="5">CCAP 11/70</strain>
    </source>
</reference>
<comment type="caution">
    <text evidence="5">The sequence shown here is derived from an EMBL/GenBank/DDBJ whole genome shotgun (WGS) entry which is preliminary data.</text>
</comment>
<proteinExistence type="predicted"/>
<evidence type="ECO:0000313" key="6">
    <source>
        <dbReference type="Proteomes" id="UP000612055"/>
    </source>
</evidence>
<sequence>MANAQAIFKALEKGEGVKRAISLFPTSVNLKNQAGSTPLHIAASAGQVAFVRELLNHGAPHDVVDAGGNVPLHLAAELGALDCVTELLSTSARKLVVKAKNREGQTPLHLAVRNGHTAVAAKLIDAGARAEAKDKADHTPLDLCPQDNEELLQLLLNVTSTAAAGNTSMGLGGAGVRASVADGSGLKPPAPSLGPAASPAPLRQPKLEGTPGTARPPPLVQSPSLRGAQAGPPVQTPHGRMSMPRITGVAPSPRDAGAGGGAGGGGAGAGTPMVGPTVAAQLQKHDGAIQALQGEMVTALDRLSTVDACAAAQLDAASQMAAVLASSTAHSQLLSELEERVGFQEERGKETRTRLERLEEGERDVKDTMARLTADQRSLAAQLREQASSTGGAVAAATAAEASHSQQLHLELAQMRVQVESVGPALGLATTASAEVRALGARLDAVQQQVHHSAAQQAVGTSSAVVEQQVVQLQAQVQLLQLPVATVSQQCADLSMRMGGFAEWQQQARAELARLAEAASKAGSSSSGGGAVAAGEMSEAVMRVLETTAKTMAELKQQQDATAKQVAALLAAQQQGTPSSSPPPSSTPPVPGTPNGPSQRNSSAGGEPGQLGGPPSRNLHAVASMGKDTAAAAEMRAELDALKAMMADVRKDVASEGGSIRREWQRAFSDMQTRYGEQANELRAREANIAKLREATLVEEAERRAAQDYEAKVAARLNKLETSIEYLTHRLEVAEEQVTGMASALSGGMSPSSAVHAGRVAQATPRGPGPVAEDSCSFGTPATHLTIAAAAASSAATSLAATPMGQEKFWAAVGEVAAAGPVASGAGACKGPLFGAGATDGHHEERWWQEASPGRSQPAAPIPRLTEITGAADAGQPPGVSTSSAYKAQALQMASSLAQARRQSRPACSPSPGQAQHWQQGTPQRSVLRAGEGQPLGSSWHHAASPHGAGPSASPSLQALASPGHLPTACAGAGQGVSAGMGLSPAMQQQLALAELQLKQAQLLEVQLQGIKHGALTHTPGRKDDSTSKPAAADGARPAAQPVCLPCAMQ</sequence>
<feature type="compositionally biased region" description="Polar residues" evidence="4">
    <location>
        <begin position="911"/>
        <end position="925"/>
    </location>
</feature>
<dbReference type="OrthoDB" id="1924807at2759"/>
<accession>A0A835YFM2</accession>
<dbReference type="InterPro" id="IPR002110">
    <property type="entry name" value="Ankyrin_rpt"/>
</dbReference>
<feature type="repeat" description="ANK" evidence="3">
    <location>
        <begin position="67"/>
        <end position="92"/>
    </location>
</feature>
<feature type="compositionally biased region" description="Low complexity" evidence="4">
    <location>
        <begin position="183"/>
        <end position="201"/>
    </location>
</feature>
<dbReference type="PROSITE" id="PS50088">
    <property type="entry name" value="ANK_REPEAT"/>
    <property type="match status" value="3"/>
</dbReference>
<evidence type="ECO:0000256" key="4">
    <source>
        <dbReference type="SAM" id="MobiDB-lite"/>
    </source>
</evidence>
<name>A0A835YFM2_9CHLO</name>
<dbReference type="SUPFAM" id="SSF48403">
    <property type="entry name" value="Ankyrin repeat"/>
    <property type="match status" value="1"/>
</dbReference>
<feature type="compositionally biased region" description="Gly residues" evidence="4">
    <location>
        <begin position="257"/>
        <end position="269"/>
    </location>
</feature>
<feature type="compositionally biased region" description="Pro residues" evidence="4">
    <location>
        <begin position="580"/>
        <end position="594"/>
    </location>
</feature>
<evidence type="ECO:0000256" key="1">
    <source>
        <dbReference type="ARBA" id="ARBA00022737"/>
    </source>
</evidence>
<dbReference type="AlphaFoldDB" id="A0A835YFM2"/>
<gene>
    <name evidence="5" type="ORF">HYH03_000164</name>
</gene>
<dbReference type="PANTHER" id="PTHR24173">
    <property type="entry name" value="ANKYRIN REPEAT CONTAINING"/>
    <property type="match status" value="1"/>
</dbReference>
<feature type="compositionally biased region" description="Low complexity" evidence="4">
    <location>
        <begin position="937"/>
        <end position="962"/>
    </location>
</feature>
<feature type="region of interest" description="Disordered" evidence="4">
    <location>
        <begin position="571"/>
        <end position="621"/>
    </location>
</feature>
<dbReference type="EMBL" id="JAEHOE010000001">
    <property type="protein sequence ID" value="KAG2501661.1"/>
    <property type="molecule type" value="Genomic_DNA"/>
</dbReference>
<protein>
    <submittedName>
        <fullName evidence="5">Uncharacterized protein</fullName>
    </submittedName>
</protein>
<evidence type="ECO:0000256" key="2">
    <source>
        <dbReference type="ARBA" id="ARBA00023043"/>
    </source>
</evidence>
<keyword evidence="1" id="KW-0677">Repeat</keyword>
<dbReference type="Proteomes" id="UP000612055">
    <property type="component" value="Unassembled WGS sequence"/>
</dbReference>
<dbReference type="InterPro" id="IPR036770">
    <property type="entry name" value="Ankyrin_rpt-contain_sf"/>
</dbReference>
<feature type="region of interest" description="Disordered" evidence="4">
    <location>
        <begin position="182"/>
        <end position="270"/>
    </location>
</feature>
<feature type="region of interest" description="Disordered" evidence="4">
    <location>
        <begin position="1015"/>
        <end position="1040"/>
    </location>
</feature>
<keyword evidence="6" id="KW-1185">Reference proteome</keyword>
<organism evidence="5 6">
    <name type="scientific">Edaphochlamys debaryana</name>
    <dbReference type="NCBI Taxonomy" id="47281"/>
    <lineage>
        <taxon>Eukaryota</taxon>
        <taxon>Viridiplantae</taxon>
        <taxon>Chlorophyta</taxon>
        <taxon>core chlorophytes</taxon>
        <taxon>Chlorophyceae</taxon>
        <taxon>CS clade</taxon>
        <taxon>Chlamydomonadales</taxon>
        <taxon>Chlamydomonadales incertae sedis</taxon>
        <taxon>Edaphochlamys</taxon>
    </lineage>
</organism>
<feature type="compositionally biased region" description="Low complexity" evidence="4">
    <location>
        <begin position="1030"/>
        <end position="1040"/>
    </location>
</feature>
<dbReference type="Gene3D" id="1.25.40.20">
    <property type="entry name" value="Ankyrin repeat-containing domain"/>
    <property type="match status" value="1"/>
</dbReference>
<dbReference type="Pfam" id="PF12796">
    <property type="entry name" value="Ank_2"/>
    <property type="match status" value="2"/>
</dbReference>
<evidence type="ECO:0000313" key="5">
    <source>
        <dbReference type="EMBL" id="KAG2501661.1"/>
    </source>
</evidence>
<feature type="region of interest" description="Disordered" evidence="4">
    <location>
        <begin position="896"/>
        <end position="962"/>
    </location>
</feature>
<feature type="repeat" description="ANK" evidence="3">
    <location>
        <begin position="103"/>
        <end position="135"/>
    </location>
</feature>